<comment type="caution">
    <text evidence="8">The sequence shown here is derived from an EMBL/GenBank/DDBJ whole genome shotgun (WGS) entry which is preliminary data.</text>
</comment>
<evidence type="ECO:0000313" key="8">
    <source>
        <dbReference type="EMBL" id="GMA20522.1"/>
    </source>
</evidence>
<keyword evidence="5" id="KW-0326">Glycosidase</keyword>
<proteinExistence type="inferred from homology"/>
<dbReference type="EC" id="3.2.1.52" evidence="3"/>
<evidence type="ECO:0000256" key="3">
    <source>
        <dbReference type="ARBA" id="ARBA00012663"/>
    </source>
</evidence>
<evidence type="ECO:0000256" key="5">
    <source>
        <dbReference type="ARBA" id="ARBA00023295"/>
    </source>
</evidence>
<feature type="region of interest" description="Disordered" evidence="6">
    <location>
        <begin position="183"/>
        <end position="243"/>
    </location>
</feature>
<comment type="similarity">
    <text evidence="2">Belongs to the glycosyl hydrolase 3 family.</text>
</comment>
<protein>
    <recommendedName>
        <fullName evidence="3">beta-N-acetylhexosaminidase</fullName>
        <ecNumber evidence="3">3.2.1.52</ecNumber>
    </recommendedName>
</protein>
<dbReference type="Proteomes" id="UP001157109">
    <property type="component" value="Unassembled WGS sequence"/>
</dbReference>
<dbReference type="PANTHER" id="PTHR30480">
    <property type="entry name" value="BETA-HEXOSAMINIDASE-RELATED"/>
    <property type="match status" value="1"/>
</dbReference>
<dbReference type="InterPro" id="IPR001764">
    <property type="entry name" value="Glyco_hydro_3_N"/>
</dbReference>
<sequence>MSPAERAGQLLMVAEPAGGSGGALDAAIRNQHVGNVFFLGGWTGRAQVSATAKRLAAAAGPSTGEVGLLVAADQEGGAVQQLKGEGFTRIPSARVQANGSPAAVTQTFRTVGAELKATGVNVDLAPVADAVPASLGKANKPIGYWGREYASTPAQAAPFVAAATRGLRSAGVAATVKHFLASAGSPATPTSRPRASRTRSRPGRPPISRPSRPGSTRAPSSSWCPRPVIPRSTRTTRQCSLPR</sequence>
<dbReference type="InterPro" id="IPR017853">
    <property type="entry name" value="GH"/>
</dbReference>
<dbReference type="SUPFAM" id="SSF51445">
    <property type="entry name" value="(Trans)glycosidases"/>
    <property type="match status" value="1"/>
</dbReference>
<dbReference type="InterPro" id="IPR036962">
    <property type="entry name" value="Glyco_hydro_3_N_sf"/>
</dbReference>
<dbReference type="Pfam" id="PF00933">
    <property type="entry name" value="Glyco_hydro_3"/>
    <property type="match status" value="1"/>
</dbReference>
<name>A0ABQ6HR79_9MICO</name>
<dbReference type="PANTHER" id="PTHR30480:SF13">
    <property type="entry name" value="BETA-HEXOSAMINIDASE"/>
    <property type="match status" value="1"/>
</dbReference>
<feature type="domain" description="Glycoside hydrolase family 3 N-terminal" evidence="7">
    <location>
        <begin position="6"/>
        <end position="183"/>
    </location>
</feature>
<reference evidence="9" key="1">
    <citation type="journal article" date="2019" name="Int. J. Syst. Evol. Microbiol.">
        <title>The Global Catalogue of Microorganisms (GCM) 10K type strain sequencing project: providing services to taxonomists for standard genome sequencing and annotation.</title>
        <authorList>
            <consortium name="The Broad Institute Genomics Platform"/>
            <consortium name="The Broad Institute Genome Sequencing Center for Infectious Disease"/>
            <person name="Wu L."/>
            <person name="Ma J."/>
        </authorList>
    </citation>
    <scope>NUCLEOTIDE SEQUENCE [LARGE SCALE GENOMIC DNA]</scope>
    <source>
        <strain evidence="9">NBRC 105830</strain>
    </source>
</reference>
<feature type="compositionally biased region" description="Polar residues" evidence="6">
    <location>
        <begin position="232"/>
        <end position="243"/>
    </location>
</feature>
<organism evidence="8 9">
    <name type="scientific">Arsenicicoccus piscis</name>
    <dbReference type="NCBI Taxonomy" id="673954"/>
    <lineage>
        <taxon>Bacteria</taxon>
        <taxon>Bacillati</taxon>
        <taxon>Actinomycetota</taxon>
        <taxon>Actinomycetes</taxon>
        <taxon>Micrococcales</taxon>
        <taxon>Intrasporangiaceae</taxon>
        <taxon>Arsenicicoccus</taxon>
    </lineage>
</organism>
<evidence type="ECO:0000256" key="2">
    <source>
        <dbReference type="ARBA" id="ARBA00005336"/>
    </source>
</evidence>
<dbReference type="EMBL" id="BSUJ01000001">
    <property type="protein sequence ID" value="GMA20522.1"/>
    <property type="molecule type" value="Genomic_DNA"/>
</dbReference>
<dbReference type="Gene3D" id="3.20.20.300">
    <property type="entry name" value="Glycoside hydrolase, family 3, N-terminal domain"/>
    <property type="match status" value="1"/>
</dbReference>
<dbReference type="InterPro" id="IPR050226">
    <property type="entry name" value="NagZ_Beta-hexosaminidase"/>
</dbReference>
<evidence type="ECO:0000256" key="4">
    <source>
        <dbReference type="ARBA" id="ARBA00022801"/>
    </source>
</evidence>
<evidence type="ECO:0000256" key="1">
    <source>
        <dbReference type="ARBA" id="ARBA00001231"/>
    </source>
</evidence>
<accession>A0ABQ6HR79</accession>
<evidence type="ECO:0000259" key="7">
    <source>
        <dbReference type="Pfam" id="PF00933"/>
    </source>
</evidence>
<evidence type="ECO:0000256" key="6">
    <source>
        <dbReference type="SAM" id="MobiDB-lite"/>
    </source>
</evidence>
<gene>
    <name evidence="8" type="ORF">GCM10025862_25430</name>
</gene>
<comment type="catalytic activity">
    <reaction evidence="1">
        <text>Hydrolysis of terminal non-reducing N-acetyl-D-hexosamine residues in N-acetyl-beta-D-hexosaminides.</text>
        <dbReference type="EC" id="3.2.1.52"/>
    </reaction>
</comment>
<keyword evidence="9" id="KW-1185">Reference proteome</keyword>
<evidence type="ECO:0000313" key="9">
    <source>
        <dbReference type="Proteomes" id="UP001157109"/>
    </source>
</evidence>
<keyword evidence="4" id="KW-0378">Hydrolase</keyword>